<evidence type="ECO:0000313" key="5">
    <source>
        <dbReference type="EMBL" id="MBR9653563.1"/>
    </source>
</evidence>
<dbReference type="EMBL" id="JADMKU010000040">
    <property type="protein sequence ID" value="MBR9653563.1"/>
    <property type="molecule type" value="Genomic_DNA"/>
</dbReference>
<name>A0ABS5HYZ8_9RHOB</name>
<comment type="caution">
    <text evidence="5">The sequence shown here is derived from an EMBL/GenBank/DDBJ whole genome shotgun (WGS) entry which is preliminary data.</text>
</comment>
<feature type="region of interest" description="Disordered" evidence="3">
    <location>
        <begin position="71"/>
        <end position="98"/>
    </location>
</feature>
<dbReference type="PANTHER" id="PTHR30629">
    <property type="entry name" value="PROPHAGE INTEGRASE"/>
    <property type="match status" value="1"/>
</dbReference>
<sequence>MPVLSDARIRALKPKEKPYKQSDFDGLYLLVKPNGSKLWRFKYRWHQKEKLLALGKYPEVTLADARRKRDDARSLIANGEDPSSVRKDQKAREAAEQDATFSKLAAELLEKKRREGRAEATLAKTEWFHRLLSADIGQMLTCH</sequence>
<dbReference type="PANTHER" id="PTHR30629:SF2">
    <property type="entry name" value="PROPHAGE INTEGRASE INTS-RELATED"/>
    <property type="match status" value="1"/>
</dbReference>
<keyword evidence="6" id="KW-1185">Reference proteome</keyword>
<evidence type="ECO:0000313" key="6">
    <source>
        <dbReference type="Proteomes" id="UP001195941"/>
    </source>
</evidence>
<evidence type="ECO:0000259" key="4">
    <source>
        <dbReference type="Pfam" id="PF13356"/>
    </source>
</evidence>
<organism evidence="5 6">
    <name type="scientific">Thalassovita aquimarina</name>
    <dbReference type="NCBI Taxonomy" id="2785917"/>
    <lineage>
        <taxon>Bacteria</taxon>
        <taxon>Pseudomonadati</taxon>
        <taxon>Pseudomonadota</taxon>
        <taxon>Alphaproteobacteria</taxon>
        <taxon>Rhodobacterales</taxon>
        <taxon>Roseobacteraceae</taxon>
        <taxon>Thalassovita</taxon>
    </lineage>
</organism>
<dbReference type="Pfam" id="PF13356">
    <property type="entry name" value="Arm-DNA-bind_3"/>
    <property type="match status" value="1"/>
</dbReference>
<dbReference type="InterPro" id="IPR038488">
    <property type="entry name" value="Integrase_DNA-bd_sf"/>
</dbReference>
<dbReference type="Gene3D" id="3.30.160.390">
    <property type="entry name" value="Integrase, DNA-binding domain"/>
    <property type="match status" value="1"/>
</dbReference>
<proteinExistence type="inferred from homology"/>
<evidence type="ECO:0000256" key="2">
    <source>
        <dbReference type="ARBA" id="ARBA00022908"/>
    </source>
</evidence>
<dbReference type="Proteomes" id="UP001195941">
    <property type="component" value="Unassembled WGS sequence"/>
</dbReference>
<accession>A0ABS5HYZ8</accession>
<evidence type="ECO:0000256" key="1">
    <source>
        <dbReference type="ARBA" id="ARBA00008857"/>
    </source>
</evidence>
<feature type="domain" description="Integrase DNA-binding" evidence="4">
    <location>
        <begin position="4"/>
        <end position="89"/>
    </location>
</feature>
<reference evidence="5 6" key="1">
    <citation type="journal article" date="2021" name="Arch. Microbiol.">
        <title>Thalassobius aquimarinus sp. nov., isolated from the Sea of Japan seashore.</title>
        <authorList>
            <person name="Kurilenko V.V."/>
            <person name="Romanenko L.A."/>
            <person name="Chernysheva N.Y."/>
            <person name="Velansky P.V."/>
            <person name="Tekutyeva L.A."/>
            <person name="Isaeva M.P."/>
            <person name="Mikhailov V.V."/>
        </authorList>
    </citation>
    <scope>NUCLEOTIDE SEQUENCE [LARGE SCALE GENOMIC DNA]</scope>
    <source>
        <strain evidence="5 6">KMM 8518</strain>
    </source>
</reference>
<evidence type="ECO:0000256" key="3">
    <source>
        <dbReference type="SAM" id="MobiDB-lite"/>
    </source>
</evidence>
<keyword evidence="2" id="KW-0229">DNA integration</keyword>
<dbReference type="InterPro" id="IPR025166">
    <property type="entry name" value="Integrase_DNA_bind_dom"/>
</dbReference>
<comment type="similarity">
    <text evidence="1">Belongs to the 'phage' integrase family.</text>
</comment>
<dbReference type="InterPro" id="IPR050808">
    <property type="entry name" value="Phage_Integrase"/>
</dbReference>
<gene>
    <name evidence="5" type="ORF">IT775_20810</name>
</gene>
<feature type="compositionally biased region" description="Basic and acidic residues" evidence="3">
    <location>
        <begin position="83"/>
        <end position="95"/>
    </location>
</feature>
<dbReference type="RefSeq" id="WP_212703187.1">
    <property type="nucleotide sequence ID" value="NZ_JADMKU010000040.1"/>
</dbReference>
<protein>
    <submittedName>
        <fullName evidence="5">DUF4102 domain-containing protein</fullName>
    </submittedName>
</protein>